<dbReference type="Gene3D" id="1.10.1380.10">
    <property type="entry name" value="Neutral endopeptidase , domain2"/>
    <property type="match status" value="1"/>
</dbReference>
<proteinExistence type="inferred from homology"/>
<evidence type="ECO:0000256" key="1">
    <source>
        <dbReference type="ARBA" id="ARBA00001947"/>
    </source>
</evidence>
<evidence type="ECO:0000313" key="11">
    <source>
        <dbReference type="Proteomes" id="UP001321473"/>
    </source>
</evidence>
<evidence type="ECO:0000259" key="8">
    <source>
        <dbReference type="Pfam" id="PF01431"/>
    </source>
</evidence>
<comment type="cofactor">
    <cofactor evidence="1">
        <name>Zn(2+)</name>
        <dbReference type="ChEBI" id="CHEBI:29105"/>
    </cofactor>
</comment>
<dbReference type="AlphaFoldDB" id="A0AAQ4E0C0"/>
<accession>A0AAQ4E0C0</accession>
<keyword evidence="6" id="KW-0862">Zinc</keyword>
<organism evidence="10 11">
    <name type="scientific">Amblyomma americanum</name>
    <name type="common">Lone star tick</name>
    <dbReference type="NCBI Taxonomy" id="6943"/>
    <lineage>
        <taxon>Eukaryota</taxon>
        <taxon>Metazoa</taxon>
        <taxon>Ecdysozoa</taxon>
        <taxon>Arthropoda</taxon>
        <taxon>Chelicerata</taxon>
        <taxon>Arachnida</taxon>
        <taxon>Acari</taxon>
        <taxon>Parasitiformes</taxon>
        <taxon>Ixodida</taxon>
        <taxon>Ixodoidea</taxon>
        <taxon>Ixodidae</taxon>
        <taxon>Amblyomminae</taxon>
        <taxon>Amblyomma</taxon>
    </lineage>
</organism>
<dbReference type="GO" id="GO:0046872">
    <property type="term" value="F:metal ion binding"/>
    <property type="evidence" value="ECO:0007669"/>
    <property type="project" value="UniProtKB-KW"/>
</dbReference>
<comment type="caution">
    <text evidence="10">The sequence shown here is derived from an EMBL/GenBank/DDBJ whole genome shotgun (WGS) entry which is preliminary data.</text>
</comment>
<feature type="domain" description="Peptidase M13 N-terminal" evidence="9">
    <location>
        <begin position="67"/>
        <end position="427"/>
    </location>
</feature>
<dbReference type="PANTHER" id="PTHR11733">
    <property type="entry name" value="ZINC METALLOPROTEASE FAMILY M13 NEPRILYSIN-RELATED"/>
    <property type="match status" value="1"/>
</dbReference>
<evidence type="ECO:0008006" key="12">
    <source>
        <dbReference type="Google" id="ProtNLM"/>
    </source>
</evidence>
<evidence type="ECO:0000259" key="9">
    <source>
        <dbReference type="Pfam" id="PF05649"/>
    </source>
</evidence>
<keyword evidence="11" id="KW-1185">Reference proteome</keyword>
<dbReference type="Pfam" id="PF05649">
    <property type="entry name" value="Peptidase_M13_N"/>
    <property type="match status" value="1"/>
</dbReference>
<name>A0AAQ4E0C0_AMBAM</name>
<dbReference type="Gene3D" id="3.40.390.10">
    <property type="entry name" value="Collagenase (Catalytic Domain)"/>
    <property type="match status" value="1"/>
</dbReference>
<evidence type="ECO:0000256" key="7">
    <source>
        <dbReference type="ARBA" id="ARBA00023049"/>
    </source>
</evidence>
<comment type="similarity">
    <text evidence="2">Belongs to the peptidase M13 family.</text>
</comment>
<keyword evidence="7" id="KW-0482">Metalloprotease</keyword>
<dbReference type="SUPFAM" id="SSF55486">
    <property type="entry name" value="Metalloproteases ('zincins'), catalytic domain"/>
    <property type="match status" value="1"/>
</dbReference>
<keyword evidence="3" id="KW-0645">Protease</keyword>
<keyword evidence="5" id="KW-0378">Hydrolase</keyword>
<dbReference type="PANTHER" id="PTHR11733:SF241">
    <property type="entry name" value="GH26575P-RELATED"/>
    <property type="match status" value="1"/>
</dbReference>
<dbReference type="EMBL" id="JARKHS020024397">
    <property type="protein sequence ID" value="KAK8768160.1"/>
    <property type="molecule type" value="Genomic_DNA"/>
</dbReference>
<feature type="domain" description="Peptidase M13 C-terminal" evidence="8">
    <location>
        <begin position="496"/>
        <end position="673"/>
    </location>
</feature>
<evidence type="ECO:0000256" key="6">
    <source>
        <dbReference type="ARBA" id="ARBA00022833"/>
    </source>
</evidence>
<evidence type="ECO:0000313" key="10">
    <source>
        <dbReference type="EMBL" id="KAK8768160.1"/>
    </source>
</evidence>
<evidence type="ECO:0000256" key="4">
    <source>
        <dbReference type="ARBA" id="ARBA00022723"/>
    </source>
</evidence>
<dbReference type="InterPro" id="IPR000718">
    <property type="entry name" value="Peptidase_M13"/>
</dbReference>
<reference evidence="10 11" key="1">
    <citation type="journal article" date="2023" name="Arcadia Sci">
        <title>De novo assembly of a long-read Amblyomma americanum tick genome.</title>
        <authorList>
            <person name="Chou S."/>
            <person name="Poskanzer K.E."/>
            <person name="Rollins M."/>
            <person name="Thuy-Boun P.S."/>
        </authorList>
    </citation>
    <scope>NUCLEOTIDE SEQUENCE [LARGE SCALE GENOMIC DNA]</scope>
    <source>
        <strain evidence="10">F_SG_1</strain>
        <tissue evidence="10">Salivary glands</tissue>
    </source>
</reference>
<sequence>MAQTRYRGQVLTLLIAISILLLLLSMALAWYIFYPAPPNKQVAACLTVDCRNFGKEISAAINHDADPCEDFHSFVCGAWDDPKRQETTEARMMNAAVELALKEIEADKAQLSKATQFYHSCIRANLHKKENLKAFAELRRSVGLFWPEQRPRNIHPLDVMINLAVNWDMNFFFDLSTVVMRNSTALLISRGPLDNGWDLSMRKGRSAEQYQIYLKKHLEILGVNEADMNTSAGELLSLETAILDAKLGFLYDPPVQEWFRLGAIGMKTPGLPANLWLSSLVKHDRQFNWMAESTVIIEDVKILENLEKLLKSLSHDKLIIGLSWIFIQTHLWAVYGEPSVRFQGMSDDLAKLKRHGCVAYVESRLGLLSLRKTLNERFGLAANRLHISSFLHRVNENAKRLINDLTWMDEKSKRTAFLKLDRMTRVILPGSRFFHREQTEELYSVFPDMAGKTFMENLLNASKVYRELRSHDHFMDVYSFRMFSRLGRESYLYLPNLLNLAFGNLDAPVFYNNATLAIRYGGLGSFAARQMVKAFDELGVTVDEMGNSILWVRNDPSTVYSGKIHCDVHAHSGSPGSRPLRLFPFIPGLELAFQGYLSAVARDYRALEDLKVAHLEGFTDEQIFFLTYCYTMCAKRRQTGGDECNVPLKNFPPFAAAFKCAVNSPMNLAKKCTFLSNQSLINA</sequence>
<dbReference type="PROSITE" id="PS51885">
    <property type="entry name" value="NEPRILYSIN"/>
    <property type="match status" value="1"/>
</dbReference>
<evidence type="ECO:0000256" key="5">
    <source>
        <dbReference type="ARBA" id="ARBA00022801"/>
    </source>
</evidence>
<evidence type="ECO:0000256" key="2">
    <source>
        <dbReference type="ARBA" id="ARBA00007357"/>
    </source>
</evidence>
<dbReference type="InterPro" id="IPR042089">
    <property type="entry name" value="Peptidase_M13_dom_2"/>
</dbReference>
<dbReference type="InterPro" id="IPR024079">
    <property type="entry name" value="MetalloPept_cat_dom_sf"/>
</dbReference>
<keyword evidence="4" id="KW-0479">Metal-binding</keyword>
<gene>
    <name evidence="10" type="ORF">V5799_015374</name>
</gene>
<evidence type="ECO:0000256" key="3">
    <source>
        <dbReference type="ARBA" id="ARBA00022670"/>
    </source>
</evidence>
<dbReference type="GO" id="GO:0016485">
    <property type="term" value="P:protein processing"/>
    <property type="evidence" value="ECO:0007669"/>
    <property type="project" value="TreeGrafter"/>
</dbReference>
<dbReference type="Pfam" id="PF01431">
    <property type="entry name" value="Peptidase_M13"/>
    <property type="match status" value="1"/>
</dbReference>
<dbReference type="GO" id="GO:0005886">
    <property type="term" value="C:plasma membrane"/>
    <property type="evidence" value="ECO:0007669"/>
    <property type="project" value="TreeGrafter"/>
</dbReference>
<dbReference type="GO" id="GO:0004222">
    <property type="term" value="F:metalloendopeptidase activity"/>
    <property type="evidence" value="ECO:0007669"/>
    <property type="project" value="InterPro"/>
</dbReference>
<protein>
    <recommendedName>
        <fullName evidence="12">M13 family peptidase</fullName>
    </recommendedName>
</protein>
<dbReference type="InterPro" id="IPR008753">
    <property type="entry name" value="Peptidase_M13_N"/>
</dbReference>
<dbReference type="Proteomes" id="UP001321473">
    <property type="component" value="Unassembled WGS sequence"/>
</dbReference>
<dbReference type="InterPro" id="IPR018497">
    <property type="entry name" value="Peptidase_M13_C"/>
</dbReference>